<dbReference type="EMBL" id="JYIW01000026">
    <property type="protein sequence ID" value="KJL27631.1"/>
    <property type="molecule type" value="Genomic_DNA"/>
</dbReference>
<dbReference type="Gene3D" id="3.40.960.10">
    <property type="entry name" value="VSR Endonuclease"/>
    <property type="match status" value="1"/>
</dbReference>
<sequence>MTERTTRLVQQVMALGGVARTATLRSRGISRYDITQALAASAVISVRQGWVAAVRGDRMLVDAARRGVVLTCVTQARRLGLWVHEDDHRRHVGAAPRSAVRKDASVRVHWSIPLVPRHPDSLVDPIENVLALVADCEPHERALATWESAFNRGLVDRNALARLPLKTVARDLLSDAWGFSDAGLETYLRLRLRWLRLPLYFQTWIAGHRVDGLIGDRLVLQIDGATHVGAQRSEDIRHDAELKLLGYHVIRVGYRQVMEQWHIVQDLLMRAVAQGLHLA</sequence>
<proteinExistence type="predicted"/>
<accession>A0A0F0L7V5</accession>
<dbReference type="InterPro" id="IPR007569">
    <property type="entry name" value="DUF559"/>
</dbReference>
<reference evidence="2 3" key="1">
    <citation type="submission" date="2015-02" db="EMBL/GenBank/DDBJ databases">
        <title>Draft genome sequences of ten Microbacterium spp. with emphasis on heavy metal contaminated environments.</title>
        <authorList>
            <person name="Corretto E."/>
        </authorList>
    </citation>
    <scope>NUCLEOTIDE SEQUENCE [LARGE SCALE GENOMIC DNA]</scope>
    <source>
        <strain evidence="2 3">BEL4b</strain>
    </source>
</reference>
<dbReference type="RefSeq" id="WP_045280021.1">
    <property type="nucleotide sequence ID" value="NZ_CAKKLT010000003.1"/>
</dbReference>
<evidence type="ECO:0000313" key="2">
    <source>
        <dbReference type="EMBL" id="KJL27631.1"/>
    </source>
</evidence>
<protein>
    <recommendedName>
        <fullName evidence="1">DUF559 domain-containing protein</fullName>
    </recommendedName>
</protein>
<organism evidence="2 3">
    <name type="scientific">Microbacterium oxydans</name>
    <dbReference type="NCBI Taxonomy" id="82380"/>
    <lineage>
        <taxon>Bacteria</taxon>
        <taxon>Bacillati</taxon>
        <taxon>Actinomycetota</taxon>
        <taxon>Actinomycetes</taxon>
        <taxon>Micrococcales</taxon>
        <taxon>Microbacteriaceae</taxon>
        <taxon>Microbacterium</taxon>
    </lineage>
</organism>
<gene>
    <name evidence="2" type="ORF">RS83_02682</name>
</gene>
<evidence type="ECO:0000313" key="3">
    <source>
        <dbReference type="Proteomes" id="UP000033640"/>
    </source>
</evidence>
<feature type="domain" description="DUF559" evidence="1">
    <location>
        <begin position="215"/>
        <end position="270"/>
    </location>
</feature>
<name>A0A0F0L7V5_9MICO</name>
<dbReference type="AlphaFoldDB" id="A0A0F0L7V5"/>
<evidence type="ECO:0000259" key="1">
    <source>
        <dbReference type="Pfam" id="PF04480"/>
    </source>
</evidence>
<dbReference type="PATRIC" id="fig|82380.11.peg.2719"/>
<dbReference type="Proteomes" id="UP000033640">
    <property type="component" value="Unassembled WGS sequence"/>
</dbReference>
<comment type="caution">
    <text evidence="2">The sequence shown here is derived from an EMBL/GenBank/DDBJ whole genome shotgun (WGS) entry which is preliminary data.</text>
</comment>
<dbReference type="Pfam" id="PF04480">
    <property type="entry name" value="DUF559"/>
    <property type="match status" value="1"/>
</dbReference>
<dbReference type="OrthoDB" id="4701311at2"/>